<dbReference type="PROSITE" id="PS51257">
    <property type="entry name" value="PROKAR_LIPOPROTEIN"/>
    <property type="match status" value="1"/>
</dbReference>
<gene>
    <name evidence="2" type="ORF">P0Y50_13245</name>
</gene>
<dbReference type="AlphaFoldDB" id="A0AAJ5WWD8"/>
<evidence type="ECO:0000256" key="1">
    <source>
        <dbReference type="SAM" id="MobiDB-lite"/>
    </source>
</evidence>
<organism evidence="2 3">
    <name type="scientific">Candidatus Brevundimonas colombiensis</name>
    <dbReference type="NCBI Taxonomy" id="3121376"/>
    <lineage>
        <taxon>Bacteria</taxon>
        <taxon>Pseudomonadati</taxon>
        <taxon>Pseudomonadota</taxon>
        <taxon>Alphaproteobacteria</taxon>
        <taxon>Caulobacterales</taxon>
        <taxon>Caulobacteraceae</taxon>
        <taxon>Brevundimonas</taxon>
    </lineage>
</organism>
<accession>A0AAJ5WWD8</accession>
<dbReference type="EMBL" id="CP119326">
    <property type="protein sequence ID" value="WEK39491.1"/>
    <property type="molecule type" value="Genomic_DNA"/>
</dbReference>
<feature type="compositionally biased region" description="Polar residues" evidence="1">
    <location>
        <begin position="25"/>
        <end position="39"/>
    </location>
</feature>
<name>A0AAJ5WWD8_9CAUL</name>
<evidence type="ECO:0000313" key="2">
    <source>
        <dbReference type="EMBL" id="WEK39491.1"/>
    </source>
</evidence>
<protein>
    <submittedName>
        <fullName evidence="2">Uncharacterized protein</fullName>
    </submittedName>
</protein>
<feature type="region of interest" description="Disordered" evidence="1">
    <location>
        <begin position="24"/>
        <end position="57"/>
    </location>
</feature>
<evidence type="ECO:0000313" key="3">
    <source>
        <dbReference type="Proteomes" id="UP001213664"/>
    </source>
</evidence>
<reference evidence="2" key="1">
    <citation type="submission" date="2023-03" db="EMBL/GenBank/DDBJ databases">
        <title>Andean soil-derived lignocellulolytic bacterial consortium as a source of novel taxa and putative plastic-active enzymes.</title>
        <authorList>
            <person name="Diaz-Garcia L."/>
            <person name="Chuvochina M."/>
            <person name="Feuerriegel G."/>
            <person name="Bunk B."/>
            <person name="Sproer C."/>
            <person name="Streit W.R."/>
            <person name="Rodriguez L.M."/>
            <person name="Overmann J."/>
            <person name="Jimenez D.J."/>
        </authorList>
    </citation>
    <scope>NUCLEOTIDE SEQUENCE</scope>
    <source>
        <strain evidence="2">MAG 833</strain>
    </source>
</reference>
<proteinExistence type="predicted"/>
<dbReference type="Proteomes" id="UP001213664">
    <property type="component" value="Chromosome"/>
</dbReference>
<sequence length="154" mass="15893">MPQIRMGSVIVLVGLLGLAGCDRQPGQTPTAGSPVTSQAPAPKPSNGPAHDQAANTSPQSLTQSCYLAVDGQVRVQGPCLVFPFGDGGYTLNAWSNGKPAQSHFAVVTTNGDGTATATWNADPDDTRAGDPLGTVKFANGCWTNDRVRICAARL</sequence>